<accession>A0ABT8F0F2</accession>
<protein>
    <recommendedName>
        <fullName evidence="3">GNAT family N-acetyltransferase</fullName>
    </recommendedName>
</protein>
<sequence length="377" mass="42765">MKNDSMEQKPLFQQDKVQMIWQKGADAELIALLNATTYGQEGKIQYVHTQVESKIAQIAEPYFIKVLHGQRLIGVMGIMARHGTSPNSSIKRLGYIRYFSLPLRFAQNGNSIKEKPTKIKASHAVKQFVHNLFHDPQLLSGLLGCAPEELALYAYVEADNSRSVHMNQLFGMLQVATFNSFLFSRLSPSSSSVVSHYPPEQLEEVAPFFTTQLQKHQFFFADNLAHGHCFVVKEQGQIVAGLMAYPTRWRIKNIPGFSGKVYQHVFPHLPYLNRIINPANHRFLSFEGLACLPGREIHFPSLMETALHHLGYYAGQFGIDHNDALFPYFFHNKDLGLLAKVKKSIPVGIYVKTFSEESSEAIRHSKLPYYLSGFDMT</sequence>
<dbReference type="RefSeq" id="WP_320002447.1">
    <property type="nucleotide sequence ID" value="NZ_JAUHJS010000001.1"/>
</dbReference>
<gene>
    <name evidence="1" type="ORF">QWY31_00315</name>
</gene>
<reference evidence="1" key="1">
    <citation type="submission" date="2023-06" db="EMBL/GenBank/DDBJ databases">
        <title>Cytophagales bacterium Strain LB-30, isolated from soil.</title>
        <authorList>
            <person name="Liu B."/>
        </authorList>
    </citation>
    <scope>NUCLEOTIDE SEQUENCE</scope>
    <source>
        <strain evidence="1">LB-30</strain>
    </source>
</reference>
<evidence type="ECO:0000313" key="1">
    <source>
        <dbReference type="EMBL" id="MDN4163918.1"/>
    </source>
</evidence>
<keyword evidence="2" id="KW-1185">Reference proteome</keyword>
<organism evidence="1 2">
    <name type="scientific">Shiella aurantiaca</name>
    <dbReference type="NCBI Taxonomy" id="3058365"/>
    <lineage>
        <taxon>Bacteria</taxon>
        <taxon>Pseudomonadati</taxon>
        <taxon>Bacteroidota</taxon>
        <taxon>Cytophagia</taxon>
        <taxon>Cytophagales</taxon>
        <taxon>Shiellaceae</taxon>
        <taxon>Shiella</taxon>
    </lineage>
</organism>
<evidence type="ECO:0008006" key="3">
    <source>
        <dbReference type="Google" id="ProtNLM"/>
    </source>
</evidence>
<comment type="caution">
    <text evidence="1">The sequence shown here is derived from an EMBL/GenBank/DDBJ whole genome shotgun (WGS) entry which is preliminary data.</text>
</comment>
<dbReference type="Proteomes" id="UP001168552">
    <property type="component" value="Unassembled WGS sequence"/>
</dbReference>
<evidence type="ECO:0000313" key="2">
    <source>
        <dbReference type="Proteomes" id="UP001168552"/>
    </source>
</evidence>
<name>A0ABT8F0F2_9BACT</name>
<dbReference type="EMBL" id="JAUHJS010000001">
    <property type="protein sequence ID" value="MDN4163918.1"/>
    <property type="molecule type" value="Genomic_DNA"/>
</dbReference>
<proteinExistence type="predicted"/>